<keyword evidence="1" id="KW-1133">Transmembrane helix</keyword>
<name>A0A382LSM2_9ZZZZ</name>
<proteinExistence type="predicted"/>
<dbReference type="InterPro" id="IPR025498">
    <property type="entry name" value="DUF4389"/>
</dbReference>
<gene>
    <name evidence="2" type="ORF">METZ01_LOCUS292464</name>
</gene>
<feature type="transmembrane region" description="Helical" evidence="1">
    <location>
        <begin position="37"/>
        <end position="55"/>
    </location>
</feature>
<dbReference type="EMBL" id="UINC01088944">
    <property type="protein sequence ID" value="SVC39610.1"/>
    <property type="molecule type" value="Genomic_DNA"/>
</dbReference>
<feature type="transmembrane region" description="Helical" evidence="1">
    <location>
        <begin position="12"/>
        <end position="31"/>
    </location>
</feature>
<keyword evidence="1" id="KW-0812">Transmembrane</keyword>
<sequence>MAEYPESSSRILAFLGFFFWIKIIALIPHFIVLFFLGMISLLLTWIGYLAVIFTGKYPRGLFDFQVGVIRWNFRVNCWFIGLTDKYSPFSLE</sequence>
<evidence type="ECO:0000256" key="1">
    <source>
        <dbReference type="SAM" id="Phobius"/>
    </source>
</evidence>
<accession>A0A382LSM2</accession>
<reference evidence="2" key="1">
    <citation type="submission" date="2018-05" db="EMBL/GenBank/DDBJ databases">
        <authorList>
            <person name="Lanie J.A."/>
            <person name="Ng W.-L."/>
            <person name="Kazmierczak K.M."/>
            <person name="Andrzejewski T.M."/>
            <person name="Davidsen T.M."/>
            <person name="Wayne K.J."/>
            <person name="Tettelin H."/>
            <person name="Glass J.I."/>
            <person name="Rusch D."/>
            <person name="Podicherti R."/>
            <person name="Tsui H.-C.T."/>
            <person name="Winkler M.E."/>
        </authorList>
    </citation>
    <scope>NUCLEOTIDE SEQUENCE</scope>
</reference>
<dbReference type="AlphaFoldDB" id="A0A382LSM2"/>
<evidence type="ECO:0008006" key="3">
    <source>
        <dbReference type="Google" id="ProtNLM"/>
    </source>
</evidence>
<evidence type="ECO:0000313" key="2">
    <source>
        <dbReference type="EMBL" id="SVC39610.1"/>
    </source>
</evidence>
<organism evidence="2">
    <name type="scientific">marine metagenome</name>
    <dbReference type="NCBI Taxonomy" id="408172"/>
    <lineage>
        <taxon>unclassified sequences</taxon>
        <taxon>metagenomes</taxon>
        <taxon>ecological metagenomes</taxon>
    </lineage>
</organism>
<protein>
    <recommendedName>
        <fullName evidence="3">DUF4389 domain-containing protein</fullName>
    </recommendedName>
</protein>
<dbReference type="Pfam" id="PF14333">
    <property type="entry name" value="DUF4389"/>
    <property type="match status" value="1"/>
</dbReference>
<keyword evidence="1" id="KW-0472">Membrane</keyword>